<evidence type="ECO:0000313" key="5">
    <source>
        <dbReference type="Proteomes" id="UP000031516"/>
    </source>
</evidence>
<evidence type="ECO:0000313" key="4">
    <source>
        <dbReference type="EMBL" id="CDO91972.1"/>
    </source>
</evidence>
<dbReference type="InterPro" id="IPR021858">
    <property type="entry name" value="Fun_TF"/>
</dbReference>
<dbReference type="SMART" id="SM00066">
    <property type="entry name" value="GAL4"/>
    <property type="match status" value="1"/>
</dbReference>
<evidence type="ECO:0000256" key="1">
    <source>
        <dbReference type="ARBA" id="ARBA00004123"/>
    </source>
</evidence>
<gene>
    <name evidence="4" type="ORF">KLDO_g302</name>
</gene>
<dbReference type="PROSITE" id="PS00463">
    <property type="entry name" value="ZN2_CY6_FUNGAL_1"/>
    <property type="match status" value="1"/>
</dbReference>
<name>A0A0A8L1G3_9SACH</name>
<dbReference type="SUPFAM" id="SSF57701">
    <property type="entry name" value="Zn2/Cys6 DNA-binding domain"/>
    <property type="match status" value="1"/>
</dbReference>
<dbReference type="GO" id="GO:0008270">
    <property type="term" value="F:zinc ion binding"/>
    <property type="evidence" value="ECO:0007669"/>
    <property type="project" value="InterPro"/>
</dbReference>
<dbReference type="PANTHER" id="PTHR37534:SF43">
    <property type="entry name" value="FINGER DOMAIN PROTEIN, PUTATIVE (AFU_ORTHOLOGUE AFUA_1G01850)-RELATED"/>
    <property type="match status" value="1"/>
</dbReference>
<sequence length="643" mass="73072">MKKVVRSHNGCQKCKSLKKKCDEEKPECGYCKKKGFQCDYTRTLKWGGRPFKDNRVSKKMKFEHTYVVEGICAVDLNAAMGKQDTKAKKNKKRKVVEDKKTAGTMVHVKQEEQRMGHVEAEVSGQHMETALVPLSPLSPLEPLSLYMFEESPKADDAIEHPDLEIGTIIDRIDNSKKSTLDVNGLRTAAVGFSNGIDDLVQCLDIDLSMPNMSLASLMIPDILLQSPEMAESFDFFVNQTSALLVPAPSSIYNRNALSNFLPRMAMSNSALMSLLLVFGANHKHKILQHQGFPNRNSSLIASDLLTKTFTNLMGQLTNADLRNSDSTLATILLLAGFDIFFGDKKQKWRTHVYGARKIMLERFSNGSGSLMLSDNNADSKEENFVMRWFAYIDIITSLSSTNALRNIHKLASLKYGMETTIKESLKKKMIVLSDIEYFTGMEISCLWLLAEVSRLVNEKETADNEMFPQDLILRALEHDHKMTSYLRTTEIERDEIYQMYYHSKTDASTAERYNAYRTLRATNQIFVLTGVLQLKRRVLGLSPSSPIVKDLLRKISNLVDTWITFGSSAETCIIFCLFSCGCELVDPELYQYRSLFQQHLRSQVQKGVSSAHQAQSIMEECWETNKQWWDIFKEKNLDITFAL</sequence>
<dbReference type="OrthoDB" id="5229455at2759"/>
<comment type="caution">
    <text evidence="4">The sequence shown here is derived from an EMBL/GenBank/DDBJ whole genome shotgun (WGS) entry which is preliminary data.</text>
</comment>
<dbReference type="Pfam" id="PF00172">
    <property type="entry name" value="Zn_clus"/>
    <property type="match status" value="1"/>
</dbReference>
<keyword evidence="2" id="KW-0539">Nucleus</keyword>
<organism evidence="4 5">
    <name type="scientific">Kluyveromyces dobzhanskii CBS 2104</name>
    <dbReference type="NCBI Taxonomy" id="1427455"/>
    <lineage>
        <taxon>Eukaryota</taxon>
        <taxon>Fungi</taxon>
        <taxon>Dikarya</taxon>
        <taxon>Ascomycota</taxon>
        <taxon>Saccharomycotina</taxon>
        <taxon>Saccharomycetes</taxon>
        <taxon>Saccharomycetales</taxon>
        <taxon>Saccharomycetaceae</taxon>
        <taxon>Kluyveromyces</taxon>
    </lineage>
</organism>
<protein>
    <submittedName>
        <fullName evidence="4">WGS project CCBQ000000000 data, contig 00107</fullName>
    </submittedName>
</protein>
<dbReference type="GO" id="GO:0000981">
    <property type="term" value="F:DNA-binding transcription factor activity, RNA polymerase II-specific"/>
    <property type="evidence" value="ECO:0007669"/>
    <property type="project" value="InterPro"/>
</dbReference>
<dbReference type="CDD" id="cd00067">
    <property type="entry name" value="GAL4"/>
    <property type="match status" value="1"/>
</dbReference>
<dbReference type="InterPro" id="IPR001138">
    <property type="entry name" value="Zn2Cys6_DnaBD"/>
</dbReference>
<dbReference type="Gene3D" id="4.10.240.10">
    <property type="entry name" value="Zn(2)-C6 fungal-type DNA-binding domain"/>
    <property type="match status" value="1"/>
</dbReference>
<evidence type="ECO:0000256" key="2">
    <source>
        <dbReference type="ARBA" id="ARBA00023242"/>
    </source>
</evidence>
<dbReference type="Proteomes" id="UP000031516">
    <property type="component" value="Unassembled WGS sequence"/>
</dbReference>
<reference evidence="4 5" key="1">
    <citation type="submission" date="2014-03" db="EMBL/GenBank/DDBJ databases">
        <title>The genome of Kluyveromyces dobzhanskii.</title>
        <authorList>
            <person name="Nystedt B."/>
            <person name="Astrom S."/>
        </authorList>
    </citation>
    <scope>NUCLEOTIDE SEQUENCE [LARGE SCALE GENOMIC DNA]</scope>
    <source>
        <strain evidence="4 5">CBS 2104</strain>
    </source>
</reference>
<evidence type="ECO:0000259" key="3">
    <source>
        <dbReference type="PROSITE" id="PS50048"/>
    </source>
</evidence>
<dbReference type="PANTHER" id="PTHR37534">
    <property type="entry name" value="TRANSCRIPTIONAL ACTIVATOR PROTEIN UGA3"/>
    <property type="match status" value="1"/>
</dbReference>
<accession>A0A0A8L1G3</accession>
<dbReference type="Pfam" id="PF11951">
    <property type="entry name" value="Fungal_trans_2"/>
    <property type="match status" value="1"/>
</dbReference>
<comment type="subcellular location">
    <subcellularLocation>
        <location evidence="1">Nucleus</location>
    </subcellularLocation>
</comment>
<feature type="domain" description="Zn(2)-C6 fungal-type" evidence="3">
    <location>
        <begin position="10"/>
        <end position="40"/>
    </location>
</feature>
<proteinExistence type="predicted"/>
<dbReference type="GO" id="GO:0000976">
    <property type="term" value="F:transcription cis-regulatory region binding"/>
    <property type="evidence" value="ECO:0007669"/>
    <property type="project" value="TreeGrafter"/>
</dbReference>
<dbReference type="EMBL" id="CCBQ010000004">
    <property type="protein sequence ID" value="CDO91972.1"/>
    <property type="molecule type" value="Genomic_DNA"/>
</dbReference>
<dbReference type="AlphaFoldDB" id="A0A0A8L1G3"/>
<dbReference type="GO" id="GO:0045944">
    <property type="term" value="P:positive regulation of transcription by RNA polymerase II"/>
    <property type="evidence" value="ECO:0007669"/>
    <property type="project" value="TreeGrafter"/>
</dbReference>
<dbReference type="InterPro" id="IPR036864">
    <property type="entry name" value="Zn2-C6_fun-type_DNA-bd_sf"/>
</dbReference>
<dbReference type="PROSITE" id="PS50048">
    <property type="entry name" value="ZN2_CY6_FUNGAL_2"/>
    <property type="match status" value="1"/>
</dbReference>
<keyword evidence="5" id="KW-1185">Reference proteome</keyword>
<dbReference type="GO" id="GO:0005634">
    <property type="term" value="C:nucleus"/>
    <property type="evidence" value="ECO:0007669"/>
    <property type="project" value="UniProtKB-SubCell"/>
</dbReference>